<dbReference type="EMBL" id="CP064942">
    <property type="protein sequence ID" value="QPH53527.1"/>
    <property type="molecule type" value="Genomic_DNA"/>
</dbReference>
<comment type="catalytic activity">
    <reaction evidence="8 9">
        <text>(R)-4'-phosphopantetheine + ATP + H(+) = 3'-dephospho-CoA + diphosphate</text>
        <dbReference type="Rhea" id="RHEA:19801"/>
        <dbReference type="ChEBI" id="CHEBI:15378"/>
        <dbReference type="ChEBI" id="CHEBI:30616"/>
        <dbReference type="ChEBI" id="CHEBI:33019"/>
        <dbReference type="ChEBI" id="CHEBI:57328"/>
        <dbReference type="ChEBI" id="CHEBI:61723"/>
        <dbReference type="EC" id="2.7.7.3"/>
    </reaction>
</comment>
<feature type="binding site" evidence="9">
    <location>
        <position position="22"/>
    </location>
    <ligand>
        <name>ATP</name>
        <dbReference type="ChEBI" id="CHEBI:30616"/>
    </ligand>
</feature>
<dbReference type="Pfam" id="PF01467">
    <property type="entry name" value="CTP_transf_like"/>
    <property type="match status" value="1"/>
</dbReference>
<feature type="binding site" evidence="9">
    <location>
        <position position="14"/>
    </location>
    <ligand>
        <name>substrate</name>
    </ligand>
</feature>
<dbReference type="CDD" id="cd02163">
    <property type="entry name" value="PPAT"/>
    <property type="match status" value="1"/>
</dbReference>
<feature type="site" description="Transition state stabilizer" evidence="9">
    <location>
        <position position="22"/>
    </location>
</feature>
<dbReference type="GO" id="GO:0005524">
    <property type="term" value="F:ATP binding"/>
    <property type="evidence" value="ECO:0007669"/>
    <property type="project" value="UniProtKB-KW"/>
</dbReference>
<evidence type="ECO:0000256" key="4">
    <source>
        <dbReference type="ARBA" id="ARBA00022741"/>
    </source>
</evidence>
<dbReference type="Gene3D" id="3.40.50.620">
    <property type="entry name" value="HUPs"/>
    <property type="match status" value="1"/>
</dbReference>
<comment type="subcellular location">
    <subcellularLocation>
        <location evidence="9">Cytoplasm</location>
    </subcellularLocation>
</comment>
<evidence type="ECO:0000256" key="8">
    <source>
        <dbReference type="ARBA" id="ARBA00029346"/>
    </source>
</evidence>
<comment type="pathway">
    <text evidence="9">Cofactor biosynthesis; coenzyme A biosynthesis; CoA from (R)-pantothenate: step 4/5.</text>
</comment>
<dbReference type="InterPro" id="IPR001980">
    <property type="entry name" value="PPAT"/>
</dbReference>
<evidence type="ECO:0000256" key="6">
    <source>
        <dbReference type="ARBA" id="ARBA00022842"/>
    </source>
</evidence>
<dbReference type="KEGG" id="poz:I0K15_17350"/>
<dbReference type="PRINTS" id="PR01020">
    <property type="entry name" value="LPSBIOSNTHSS"/>
</dbReference>
<feature type="binding site" evidence="9">
    <location>
        <begin position="98"/>
        <end position="100"/>
    </location>
    <ligand>
        <name>ATP</name>
        <dbReference type="ChEBI" id="CHEBI:30616"/>
    </ligand>
</feature>
<evidence type="ECO:0000256" key="7">
    <source>
        <dbReference type="ARBA" id="ARBA00022993"/>
    </source>
</evidence>
<keyword evidence="3 9" id="KW-0548">Nucleotidyltransferase</keyword>
<feature type="binding site" evidence="9">
    <location>
        <position position="97"/>
    </location>
    <ligand>
        <name>substrate</name>
    </ligand>
</feature>
<dbReference type="GO" id="GO:0005737">
    <property type="term" value="C:cytoplasm"/>
    <property type="evidence" value="ECO:0007669"/>
    <property type="project" value="UniProtKB-SubCell"/>
</dbReference>
<keyword evidence="4 9" id="KW-0547">Nucleotide-binding</keyword>
<dbReference type="InterPro" id="IPR014729">
    <property type="entry name" value="Rossmann-like_a/b/a_fold"/>
</dbReference>
<keyword evidence="5 9" id="KW-0067">ATP-binding</keyword>
<keyword evidence="6 9" id="KW-0460">Magnesium</keyword>
<keyword evidence="2 9" id="KW-0808">Transferase</keyword>
<dbReference type="NCBIfam" id="TIGR00125">
    <property type="entry name" value="cyt_tran_rel"/>
    <property type="match status" value="1"/>
</dbReference>
<feature type="binding site" evidence="9">
    <location>
        <position position="46"/>
    </location>
    <ligand>
        <name>substrate</name>
    </ligand>
</feature>
<dbReference type="GO" id="GO:0015937">
    <property type="term" value="P:coenzyme A biosynthetic process"/>
    <property type="evidence" value="ECO:0007669"/>
    <property type="project" value="UniProtKB-UniRule"/>
</dbReference>
<dbReference type="HAMAP" id="MF_00151">
    <property type="entry name" value="PPAT_bact"/>
    <property type="match status" value="1"/>
</dbReference>
<evidence type="ECO:0000313" key="12">
    <source>
        <dbReference type="Proteomes" id="UP000594800"/>
    </source>
</evidence>
<feature type="binding site" evidence="9">
    <location>
        <position position="108"/>
    </location>
    <ligand>
        <name>ATP</name>
        <dbReference type="ChEBI" id="CHEBI:30616"/>
    </ligand>
</feature>
<evidence type="ECO:0000256" key="5">
    <source>
        <dbReference type="ARBA" id="ARBA00022840"/>
    </source>
</evidence>
<evidence type="ECO:0000313" key="11">
    <source>
        <dbReference type="EMBL" id="QPH53527.1"/>
    </source>
</evidence>
<keyword evidence="1 9" id="KW-0963">Cytoplasm</keyword>
<dbReference type="UniPathway" id="UPA00241">
    <property type="reaction ID" value="UER00355"/>
</dbReference>
<comment type="subunit">
    <text evidence="9">Homohexamer.</text>
</comment>
<gene>
    <name evidence="9 11" type="primary">coaD</name>
    <name evidence="11" type="ORF">I0K15_17350</name>
</gene>
<dbReference type="RefSeq" id="WP_196102736.1">
    <property type="nucleotide sequence ID" value="NZ_CP064942.1"/>
</dbReference>
<dbReference type="EC" id="2.7.7.3" evidence="9"/>
<feature type="binding site" evidence="9">
    <location>
        <begin position="133"/>
        <end position="139"/>
    </location>
    <ligand>
        <name>ATP</name>
        <dbReference type="ChEBI" id="CHEBI:30616"/>
    </ligand>
</feature>
<dbReference type="InterPro" id="IPR004821">
    <property type="entry name" value="Cyt_trans-like"/>
</dbReference>
<reference evidence="11 12" key="1">
    <citation type="submission" date="2020-11" db="EMBL/GenBank/DDBJ databases">
        <title>Description of Pontivivens ytuae sp. nov. isolated from deep sea sediment of Mariana Trench.</title>
        <authorList>
            <person name="Wang Z."/>
            <person name="Sun Q.-L."/>
            <person name="Xu X.-D."/>
            <person name="Tang Y.-Z."/>
            <person name="Zhang J."/>
        </authorList>
    </citation>
    <scope>NUCLEOTIDE SEQUENCE [LARGE SCALE GENOMIC DNA]</scope>
    <source>
        <strain evidence="11 12">MT2928</strain>
    </source>
</reference>
<organism evidence="11 12">
    <name type="scientific">Pontivivens ytuae</name>
    <dbReference type="NCBI Taxonomy" id="2789856"/>
    <lineage>
        <taxon>Bacteria</taxon>
        <taxon>Pseudomonadati</taxon>
        <taxon>Pseudomonadota</taxon>
        <taxon>Alphaproteobacteria</taxon>
        <taxon>Rhodobacterales</taxon>
        <taxon>Paracoccaceae</taxon>
        <taxon>Pontivivens</taxon>
    </lineage>
</organism>
<evidence type="ECO:0000256" key="2">
    <source>
        <dbReference type="ARBA" id="ARBA00022679"/>
    </source>
</evidence>
<comment type="function">
    <text evidence="9">Reversibly transfers an adenylyl group from ATP to 4'-phosphopantetheine, yielding dephospho-CoA (dPCoA) and pyrophosphate.</text>
</comment>
<feature type="domain" description="Cytidyltransferase-like" evidence="10">
    <location>
        <begin position="10"/>
        <end position="143"/>
    </location>
</feature>
<accession>A0A7S9QCM2</accession>
<evidence type="ECO:0000256" key="3">
    <source>
        <dbReference type="ARBA" id="ARBA00022695"/>
    </source>
</evidence>
<name>A0A7S9QCM2_9RHOB</name>
<dbReference type="SUPFAM" id="SSF52374">
    <property type="entry name" value="Nucleotidylyl transferase"/>
    <property type="match status" value="1"/>
</dbReference>
<sequence>MSSNRFRTALYPGTFDPVTLGHMDVIRRAMTLVDRLVIGVAINRDKGPLFSLDERVAMIEGEARALADASGCELVVHPFENLLIQCARDVGASMIVRGLRAVSDFEYEFQMVGMNRAMEDEIETVFLMADAHHQAIASRLVKEICRLGGDISSFVPPAVERALKDRLI</sequence>
<protein>
    <recommendedName>
        <fullName evidence="9">Phosphopantetheine adenylyltransferase</fullName>
        <ecNumber evidence="9">2.7.7.3</ecNumber>
    </recommendedName>
    <alternativeName>
        <fullName evidence="9">Dephospho-CoA pyrophosphorylase</fullName>
    </alternativeName>
    <alternativeName>
        <fullName evidence="9">Pantetheine-phosphate adenylyltransferase</fullName>
        <shortName evidence="9">PPAT</shortName>
    </alternativeName>
</protein>
<dbReference type="Proteomes" id="UP000594800">
    <property type="component" value="Chromosome"/>
</dbReference>
<feature type="binding site" evidence="9">
    <location>
        <begin position="14"/>
        <end position="15"/>
    </location>
    <ligand>
        <name>ATP</name>
        <dbReference type="ChEBI" id="CHEBI:30616"/>
    </ligand>
</feature>
<feature type="binding site" evidence="9">
    <location>
        <position position="83"/>
    </location>
    <ligand>
        <name>substrate</name>
    </ligand>
</feature>
<evidence type="ECO:0000259" key="10">
    <source>
        <dbReference type="Pfam" id="PF01467"/>
    </source>
</evidence>
<dbReference type="GO" id="GO:0004595">
    <property type="term" value="F:pantetheine-phosphate adenylyltransferase activity"/>
    <property type="evidence" value="ECO:0007669"/>
    <property type="project" value="UniProtKB-UniRule"/>
</dbReference>
<proteinExistence type="inferred from homology"/>
<evidence type="ECO:0000256" key="9">
    <source>
        <dbReference type="HAMAP-Rule" id="MF_00151"/>
    </source>
</evidence>
<keyword evidence="7 9" id="KW-0173">Coenzyme A biosynthesis</keyword>
<dbReference type="NCBIfam" id="TIGR01510">
    <property type="entry name" value="coaD_prev_kdtB"/>
    <property type="match status" value="1"/>
</dbReference>
<comment type="similarity">
    <text evidence="9">Belongs to the bacterial CoaD family.</text>
</comment>
<evidence type="ECO:0000256" key="1">
    <source>
        <dbReference type="ARBA" id="ARBA00022490"/>
    </source>
</evidence>
<comment type="cofactor">
    <cofactor evidence="9">
        <name>Mg(2+)</name>
        <dbReference type="ChEBI" id="CHEBI:18420"/>
    </cofactor>
</comment>
<dbReference type="AlphaFoldDB" id="A0A7S9QCM2"/>
<keyword evidence="12" id="KW-1185">Reference proteome</keyword>
<dbReference type="PANTHER" id="PTHR21342:SF1">
    <property type="entry name" value="PHOSPHOPANTETHEINE ADENYLYLTRANSFERASE"/>
    <property type="match status" value="1"/>
</dbReference>
<dbReference type="PANTHER" id="PTHR21342">
    <property type="entry name" value="PHOSPHOPANTETHEINE ADENYLYLTRANSFERASE"/>
    <property type="match status" value="1"/>
</dbReference>